<feature type="compositionally biased region" description="Polar residues" evidence="2">
    <location>
        <begin position="763"/>
        <end position="806"/>
    </location>
</feature>
<feature type="compositionally biased region" description="Polar residues" evidence="2">
    <location>
        <begin position="735"/>
        <end position="747"/>
    </location>
</feature>
<feature type="region of interest" description="Disordered" evidence="2">
    <location>
        <begin position="542"/>
        <end position="1070"/>
    </location>
</feature>
<evidence type="ECO:0000256" key="1">
    <source>
        <dbReference type="ARBA" id="ARBA00022737"/>
    </source>
</evidence>
<dbReference type="AlphaFoldDB" id="A0AAX6M923"/>
<feature type="compositionally biased region" description="Polar residues" evidence="2">
    <location>
        <begin position="688"/>
        <end position="698"/>
    </location>
</feature>
<dbReference type="SMART" id="SM00321">
    <property type="entry name" value="WSC"/>
    <property type="match status" value="1"/>
</dbReference>
<dbReference type="Pfam" id="PF01822">
    <property type="entry name" value="WSC"/>
    <property type="match status" value="1"/>
</dbReference>
<feature type="compositionally biased region" description="Polar residues" evidence="2">
    <location>
        <begin position="878"/>
        <end position="890"/>
    </location>
</feature>
<gene>
    <name evidence="4" type="ORF">Daesc_009219</name>
</gene>
<feature type="compositionally biased region" description="Low complexity" evidence="2">
    <location>
        <begin position="748"/>
        <end position="760"/>
    </location>
</feature>
<feature type="compositionally biased region" description="Low complexity" evidence="2">
    <location>
        <begin position="807"/>
        <end position="825"/>
    </location>
</feature>
<dbReference type="PANTHER" id="PTHR45964:SF5">
    <property type="entry name" value="WSCD FAMILY MEMBER CG9164"/>
    <property type="match status" value="1"/>
</dbReference>
<sequence length="1154" mass="116720">MSTYNGSTNLILEKRNLSTEGGVLSGRSLVNDSRRQSHHRKRGIGINGFSDITSTDLFLRTAVSKLDIAGYPSDSVSAINSSSIDPSESAPILLTDQPVLPVPTLSTPPNHKTPVFKSNLRDMLDKAIPLAAPSIVNKTNSKGHAIVQVTTSSVVRRDYYVKAGQSRAPDTLYTAVSLLEDLNSAVESVVLEIATDLTYQLPASNSAEFPKVGKTDMIRNSVSSADGHNTTNLHPSSMTPTLSVVEIILETAPTGAVKLATVTEDCQSTLTETIFLASQTSTMTVYANRPFLLQLHSGALVHEGHVQELVIPATNVLMGGSARLYRLRHSLHLADLVGLVFTAMGDGSVSLNQLQIRKRVLGQAVQLQTTLGQSRSVPPRPSPKIPREASGWGYCGCWADQPDSRALNMEPHLNLGLLTNEGCVQHCIGRGFLMAGTENGDSCYCGNFLNGTRKLDDSLCSISCTGDSKQACGGSNALSCYSPDNEAHGWASEGPQPLPATAKPPEVISMNVGGVAQTVVTGPVVMFPPPNADMSQLVSQFGHKTRQPQGEMPNNMDPNSAVPGSGNGGSTPGTSVTPPNGSGGVTSGRCTEEPGSSPSGGSAAGPTSPGGNGGNGSSPLNDGGTTPSTENGGASSSVNSEAGPSPTTPGSSPITSSSGNSGISPSSATNGAGSGSFGQSGGPGLSSTFGSGLNTSPNDGGGVNPTASRVHTLPSDGSGPTQSGGLDSAPGSGDSGTSLLTPGENTGSLASPLASNSPAATLTRPNGQSQGQGEATPDAHSNPSADNSNTGQTPSQNHDSAGSRPTNGSPKSGGSQSPNPSGQGQVTTNPSDNGGIPGPCTRGSNSPACNSSGGGGNGGSATPATPQASASPNGNGGTSFNPQGTINPSSSLLNNGGGAAPGGQSQQTISNPNVGSNGGSGGEAQGTQANPSGGMGNGNPSTLGFSPTTNPGVKSGAESRNGGGSNTQEPETRFTGDGSNENSSPSNLGSSPTSNPSANGAATPHGQSMGTQLSPSTGTSFVLTTSSWNINPAPTKISGGEAQPTVSDSSTGSLRSNPETANTQTPSFTFPPGVVPYGGSRTPSMTTLASMIAWTEPDGEKGPTTMRQDIVINGYRQNSNAFELEVEEQLSTTATGTSTSIDPRWQRIRPVWIW</sequence>
<evidence type="ECO:0000313" key="5">
    <source>
        <dbReference type="Proteomes" id="UP001369815"/>
    </source>
</evidence>
<dbReference type="PROSITE" id="PS51212">
    <property type="entry name" value="WSC"/>
    <property type="match status" value="1"/>
</dbReference>
<feature type="compositionally biased region" description="Low complexity" evidence="2">
    <location>
        <begin position="979"/>
        <end position="997"/>
    </location>
</feature>
<comment type="caution">
    <text evidence="4">The sequence shown here is derived from an EMBL/GenBank/DDBJ whole genome shotgun (WGS) entry which is preliminary data.</text>
</comment>
<feature type="region of interest" description="Disordered" evidence="2">
    <location>
        <begin position="486"/>
        <end position="505"/>
    </location>
</feature>
<protein>
    <recommendedName>
        <fullName evidence="3">WSC domain-containing protein</fullName>
    </recommendedName>
</protein>
<organism evidence="4 5">
    <name type="scientific">Daldinia eschscholtzii</name>
    <dbReference type="NCBI Taxonomy" id="292717"/>
    <lineage>
        <taxon>Eukaryota</taxon>
        <taxon>Fungi</taxon>
        <taxon>Dikarya</taxon>
        <taxon>Ascomycota</taxon>
        <taxon>Pezizomycotina</taxon>
        <taxon>Sordariomycetes</taxon>
        <taxon>Xylariomycetidae</taxon>
        <taxon>Xylariales</taxon>
        <taxon>Hypoxylaceae</taxon>
        <taxon>Daldinia</taxon>
    </lineage>
</organism>
<feature type="compositionally biased region" description="Low complexity" evidence="2">
    <location>
        <begin position="860"/>
        <end position="872"/>
    </location>
</feature>
<evidence type="ECO:0000256" key="2">
    <source>
        <dbReference type="SAM" id="MobiDB-lite"/>
    </source>
</evidence>
<feature type="compositionally biased region" description="Gly residues" evidence="2">
    <location>
        <begin position="672"/>
        <end position="684"/>
    </location>
</feature>
<feature type="compositionally biased region" description="Low complexity" evidence="2">
    <location>
        <begin position="643"/>
        <end position="667"/>
    </location>
</feature>
<dbReference type="Proteomes" id="UP001369815">
    <property type="component" value="Unassembled WGS sequence"/>
</dbReference>
<dbReference type="InterPro" id="IPR051589">
    <property type="entry name" value="Sialate-O-sulfotransferase"/>
</dbReference>
<proteinExistence type="predicted"/>
<feature type="compositionally biased region" description="Polar residues" evidence="2">
    <location>
        <begin position="623"/>
        <end position="642"/>
    </location>
</feature>
<reference evidence="4 5" key="1">
    <citation type="journal article" date="2024" name="Front Chem Biol">
        <title>Unveiling the potential of Daldinia eschscholtzii MFLUCC 19-0629 through bioactivity and bioinformatics studies for enhanced sustainable agriculture production.</title>
        <authorList>
            <person name="Brooks S."/>
            <person name="Weaver J.A."/>
            <person name="Klomchit A."/>
            <person name="Alharthi S.A."/>
            <person name="Onlamun T."/>
            <person name="Nurani R."/>
            <person name="Vong T.K."/>
            <person name="Alberti F."/>
            <person name="Greco C."/>
        </authorList>
    </citation>
    <scope>NUCLEOTIDE SEQUENCE [LARGE SCALE GENOMIC DNA]</scope>
    <source>
        <strain evidence="4">MFLUCC 19-0629</strain>
    </source>
</reference>
<dbReference type="EMBL" id="JBANMG010000009">
    <property type="protein sequence ID" value="KAK6949145.1"/>
    <property type="molecule type" value="Genomic_DNA"/>
</dbReference>
<keyword evidence="1" id="KW-0677">Repeat</keyword>
<feature type="compositionally biased region" description="Polar residues" evidence="2">
    <location>
        <begin position="1044"/>
        <end position="1068"/>
    </location>
</feature>
<accession>A0AAX6M923</accession>
<dbReference type="InterPro" id="IPR002889">
    <property type="entry name" value="WSC_carb-bd"/>
</dbReference>
<keyword evidence="5" id="KW-1185">Reference proteome</keyword>
<evidence type="ECO:0000259" key="3">
    <source>
        <dbReference type="PROSITE" id="PS51212"/>
    </source>
</evidence>
<evidence type="ECO:0000313" key="4">
    <source>
        <dbReference type="EMBL" id="KAK6949145.1"/>
    </source>
</evidence>
<feature type="compositionally biased region" description="Polar residues" evidence="2">
    <location>
        <begin position="942"/>
        <end position="952"/>
    </location>
</feature>
<feature type="domain" description="WSC" evidence="3">
    <location>
        <begin position="391"/>
        <end position="484"/>
    </location>
</feature>
<name>A0AAX6M923_9PEZI</name>
<feature type="compositionally biased region" description="Polar residues" evidence="2">
    <location>
        <begin position="1005"/>
        <end position="1032"/>
    </location>
</feature>
<dbReference type="PANTHER" id="PTHR45964">
    <property type="entry name" value="WSCD FAMILY MEMBER CG9164"/>
    <property type="match status" value="1"/>
</dbReference>
<feature type="compositionally biased region" description="Low complexity" evidence="2">
    <location>
        <begin position="902"/>
        <end position="915"/>
    </location>
</feature>
<feature type="compositionally biased region" description="Low complexity" evidence="2">
    <location>
        <begin position="593"/>
        <end position="607"/>
    </location>
</feature>